<evidence type="ECO:0000256" key="3">
    <source>
        <dbReference type="ARBA" id="ARBA00022801"/>
    </source>
</evidence>
<feature type="non-terminal residue" evidence="5">
    <location>
        <position position="1"/>
    </location>
</feature>
<comment type="caution">
    <text evidence="5">The sequence shown here is derived from an EMBL/GenBank/DDBJ whole genome shotgun (WGS) entry which is preliminary data.</text>
</comment>
<name>X1II78_9ZZZZ</name>
<comment type="similarity">
    <text evidence="1">Belongs to the peptidase S51 family.</text>
</comment>
<dbReference type="Pfam" id="PF03575">
    <property type="entry name" value="Peptidase_S51"/>
    <property type="match status" value="1"/>
</dbReference>
<evidence type="ECO:0000256" key="4">
    <source>
        <dbReference type="ARBA" id="ARBA00022825"/>
    </source>
</evidence>
<sequence>LNLDHSISHSEVASSDVIYVCGGNTFHLLDRVRKTGFDRVIKQFLEEDKVYVGVSAGSILMGPNIEIAKLGDKDVCGMTDFIGLGYVGVVISPHYNEKERKKVEEFKKKADYLVLPLTDNQALLIIGRNKEIIE</sequence>
<reference evidence="5" key="1">
    <citation type="journal article" date="2014" name="Front. Microbiol.">
        <title>High frequency of phylogenetically diverse reductive dehalogenase-homologous genes in deep subseafloor sedimentary metagenomes.</title>
        <authorList>
            <person name="Kawai M."/>
            <person name="Futagami T."/>
            <person name="Toyoda A."/>
            <person name="Takaki Y."/>
            <person name="Nishi S."/>
            <person name="Hori S."/>
            <person name="Arai W."/>
            <person name="Tsubouchi T."/>
            <person name="Morono Y."/>
            <person name="Uchiyama I."/>
            <person name="Ito T."/>
            <person name="Fujiyama A."/>
            <person name="Inagaki F."/>
            <person name="Takami H."/>
        </authorList>
    </citation>
    <scope>NUCLEOTIDE SEQUENCE</scope>
    <source>
        <strain evidence="5">Expedition CK06-06</strain>
    </source>
</reference>
<dbReference type="AlphaFoldDB" id="X1II78"/>
<dbReference type="Gene3D" id="3.40.50.880">
    <property type="match status" value="1"/>
</dbReference>
<dbReference type="GO" id="GO:0008236">
    <property type="term" value="F:serine-type peptidase activity"/>
    <property type="evidence" value="ECO:0007669"/>
    <property type="project" value="UniProtKB-KW"/>
</dbReference>
<dbReference type="InterPro" id="IPR029062">
    <property type="entry name" value="Class_I_gatase-like"/>
</dbReference>
<dbReference type="EMBL" id="BARU01025388">
    <property type="protein sequence ID" value="GAH65839.1"/>
    <property type="molecule type" value="Genomic_DNA"/>
</dbReference>
<evidence type="ECO:0000313" key="5">
    <source>
        <dbReference type="EMBL" id="GAH65839.1"/>
    </source>
</evidence>
<proteinExistence type="inferred from homology"/>
<evidence type="ECO:0008006" key="6">
    <source>
        <dbReference type="Google" id="ProtNLM"/>
    </source>
</evidence>
<dbReference type="GO" id="GO:0006508">
    <property type="term" value="P:proteolysis"/>
    <property type="evidence" value="ECO:0007669"/>
    <property type="project" value="UniProtKB-KW"/>
</dbReference>
<organism evidence="5">
    <name type="scientific">marine sediment metagenome</name>
    <dbReference type="NCBI Taxonomy" id="412755"/>
    <lineage>
        <taxon>unclassified sequences</taxon>
        <taxon>metagenomes</taxon>
        <taxon>ecological metagenomes</taxon>
    </lineage>
</organism>
<gene>
    <name evidence="5" type="ORF">S03H2_40911</name>
</gene>
<protein>
    <recommendedName>
        <fullName evidence="6">Peptidase S51 dipeptidase E</fullName>
    </recommendedName>
</protein>
<dbReference type="PANTHER" id="PTHR20842:SF0">
    <property type="entry name" value="ALPHA-ASPARTYL DIPEPTIDASE"/>
    <property type="match status" value="1"/>
</dbReference>
<keyword evidence="4" id="KW-0720">Serine protease</keyword>
<dbReference type="InterPro" id="IPR005320">
    <property type="entry name" value="Peptidase_S51"/>
</dbReference>
<dbReference type="PANTHER" id="PTHR20842">
    <property type="entry name" value="PROTEASE S51 ALPHA-ASPARTYL DIPEPTIDASE"/>
    <property type="match status" value="1"/>
</dbReference>
<accession>X1II78</accession>
<keyword evidence="2" id="KW-0645">Protease</keyword>
<evidence type="ECO:0000256" key="2">
    <source>
        <dbReference type="ARBA" id="ARBA00022670"/>
    </source>
</evidence>
<evidence type="ECO:0000256" key="1">
    <source>
        <dbReference type="ARBA" id="ARBA00006534"/>
    </source>
</evidence>
<dbReference type="SUPFAM" id="SSF52317">
    <property type="entry name" value="Class I glutamine amidotransferase-like"/>
    <property type="match status" value="1"/>
</dbReference>
<keyword evidence="3" id="KW-0378">Hydrolase</keyword>